<reference evidence="1" key="2">
    <citation type="submission" date="2008-12" db="EMBL/GenBank/DDBJ databases">
        <title>Improved gene annotation of the rice (Oryza sativa) genomes.</title>
        <authorList>
            <person name="Wang J."/>
            <person name="Li R."/>
            <person name="Fan W."/>
            <person name="Huang Q."/>
            <person name="Zhang J."/>
            <person name="Zhou Y."/>
            <person name="Hu Y."/>
            <person name="Zi S."/>
            <person name="Li J."/>
            <person name="Ni P."/>
            <person name="Zheng H."/>
            <person name="Zhang Y."/>
            <person name="Zhao M."/>
            <person name="Hao Q."/>
            <person name="McDermott J."/>
            <person name="Samudrala R."/>
            <person name="Kristiansen K."/>
            <person name="Wong G.K.-S."/>
        </authorList>
    </citation>
    <scope>NUCLEOTIDE SEQUENCE</scope>
</reference>
<reference evidence="1" key="1">
    <citation type="journal article" date="2005" name="PLoS Biol.">
        <title>The genomes of Oryza sativa: a history of duplications.</title>
        <authorList>
            <person name="Yu J."/>
            <person name="Wang J."/>
            <person name="Lin W."/>
            <person name="Li S."/>
            <person name="Li H."/>
            <person name="Zhou J."/>
            <person name="Ni P."/>
            <person name="Dong W."/>
            <person name="Hu S."/>
            <person name="Zeng C."/>
            <person name="Zhang J."/>
            <person name="Zhang Y."/>
            <person name="Li R."/>
            <person name="Xu Z."/>
            <person name="Li S."/>
            <person name="Li X."/>
            <person name="Zheng H."/>
            <person name="Cong L."/>
            <person name="Lin L."/>
            <person name="Yin J."/>
            <person name="Geng J."/>
            <person name="Li G."/>
            <person name="Shi J."/>
            <person name="Liu J."/>
            <person name="Lv H."/>
            <person name="Li J."/>
            <person name="Wang J."/>
            <person name="Deng Y."/>
            <person name="Ran L."/>
            <person name="Shi X."/>
            <person name="Wang X."/>
            <person name="Wu Q."/>
            <person name="Li C."/>
            <person name="Ren X."/>
            <person name="Wang J."/>
            <person name="Wang X."/>
            <person name="Li D."/>
            <person name="Liu D."/>
            <person name="Zhang X."/>
            <person name="Ji Z."/>
            <person name="Zhao W."/>
            <person name="Sun Y."/>
            <person name="Zhang Z."/>
            <person name="Bao J."/>
            <person name="Han Y."/>
            <person name="Dong L."/>
            <person name="Ji J."/>
            <person name="Chen P."/>
            <person name="Wu S."/>
            <person name="Liu J."/>
            <person name="Xiao Y."/>
            <person name="Bu D."/>
            <person name="Tan J."/>
            <person name="Yang L."/>
            <person name="Ye C."/>
            <person name="Zhang J."/>
            <person name="Xu J."/>
            <person name="Zhou Y."/>
            <person name="Yu Y."/>
            <person name="Zhang B."/>
            <person name="Zhuang S."/>
            <person name="Wei H."/>
            <person name="Liu B."/>
            <person name="Lei M."/>
            <person name="Yu H."/>
            <person name="Li Y."/>
            <person name="Xu H."/>
            <person name="Wei S."/>
            <person name="He X."/>
            <person name="Fang L."/>
            <person name="Zhang Z."/>
            <person name="Zhang Y."/>
            <person name="Huang X."/>
            <person name="Su Z."/>
            <person name="Tong W."/>
            <person name="Li J."/>
            <person name="Tong Z."/>
            <person name="Li S."/>
            <person name="Ye J."/>
            <person name="Wang L."/>
            <person name="Fang L."/>
            <person name="Lei T."/>
            <person name="Chen C."/>
            <person name="Chen H."/>
            <person name="Xu Z."/>
            <person name="Li H."/>
            <person name="Huang H."/>
            <person name="Zhang F."/>
            <person name="Xu H."/>
            <person name="Li N."/>
            <person name="Zhao C."/>
            <person name="Li S."/>
            <person name="Dong L."/>
            <person name="Huang Y."/>
            <person name="Li L."/>
            <person name="Xi Y."/>
            <person name="Qi Q."/>
            <person name="Li W."/>
            <person name="Zhang B."/>
            <person name="Hu W."/>
            <person name="Zhang Y."/>
            <person name="Tian X."/>
            <person name="Jiao Y."/>
            <person name="Liang X."/>
            <person name="Jin J."/>
            <person name="Gao L."/>
            <person name="Zheng W."/>
            <person name="Hao B."/>
            <person name="Liu S."/>
            <person name="Wang W."/>
            <person name="Yuan L."/>
            <person name="Cao M."/>
            <person name="McDermott J."/>
            <person name="Samudrala R."/>
            <person name="Wang J."/>
            <person name="Wong G.K."/>
            <person name="Yang H."/>
        </authorList>
    </citation>
    <scope>NUCLEOTIDE SEQUENCE [LARGE SCALE GENOMIC DNA]</scope>
</reference>
<gene>
    <name evidence="1" type="ORF">OsJ_34065</name>
</gene>
<accession>A3CBS3</accession>
<proteinExistence type="predicted"/>
<organism evidence="1">
    <name type="scientific">Oryza sativa subsp. japonica</name>
    <name type="common">Rice</name>
    <dbReference type="NCBI Taxonomy" id="39947"/>
    <lineage>
        <taxon>Eukaryota</taxon>
        <taxon>Viridiplantae</taxon>
        <taxon>Streptophyta</taxon>
        <taxon>Embryophyta</taxon>
        <taxon>Tracheophyta</taxon>
        <taxon>Spermatophyta</taxon>
        <taxon>Magnoliopsida</taxon>
        <taxon>Liliopsida</taxon>
        <taxon>Poales</taxon>
        <taxon>Poaceae</taxon>
        <taxon>BOP clade</taxon>
        <taxon>Oryzoideae</taxon>
        <taxon>Oryzeae</taxon>
        <taxon>Oryzinae</taxon>
        <taxon>Oryza</taxon>
        <taxon>Oryza sativa</taxon>
    </lineage>
</organism>
<dbReference type="AlphaFoldDB" id="A3CBS3"/>
<protein>
    <submittedName>
        <fullName evidence="1">Uncharacterized protein</fullName>
    </submittedName>
</protein>
<dbReference type="EMBL" id="CM000148">
    <property type="protein sequence ID" value="EAZ18536.1"/>
    <property type="molecule type" value="Genomic_DNA"/>
</dbReference>
<name>A3CBS3_ORYSJ</name>
<dbReference type="Proteomes" id="UP000007752">
    <property type="component" value="Chromosome 11"/>
</dbReference>
<sequence length="120" mass="13687">MVVVYTRKRGRKRGVLLVAVLQGGLWREAGRRDGRSARGRTRHVGPYSIDNGCDKDDMVATEAEALFISTPLLPMPPLLEVVKTRMLFTAHCHRRPTPPPSLTRCRLGPQLKLKLERRFW</sequence>
<evidence type="ECO:0000313" key="1">
    <source>
        <dbReference type="EMBL" id="EAZ18536.1"/>
    </source>
</evidence>